<dbReference type="EMBL" id="CP034841">
    <property type="protein sequence ID" value="QBF34972.1"/>
    <property type="molecule type" value="Genomic_DNA"/>
</dbReference>
<evidence type="ECO:0000313" key="1">
    <source>
        <dbReference type="EMBL" id="QBF34972.1"/>
    </source>
</evidence>
<proteinExistence type="predicted"/>
<accession>A0A4V0ZAK0</accession>
<dbReference type="Proteomes" id="UP000289326">
    <property type="component" value="Chromosome"/>
</dbReference>
<dbReference type="AlphaFoldDB" id="A0A4V0ZAK0"/>
<gene>
    <name evidence="1" type="ORF">EG856_03595</name>
</gene>
<dbReference type="RefSeq" id="WP_130429749.1">
    <property type="nucleotide sequence ID" value="NZ_CP034841.1"/>
</dbReference>
<sequence>MNKSENFKAKLLVPLLQIPFEAKFKSIKESNDIQNIIILFLLYDYDKYCELTVKEFLAKITGVNRTKLINFLLQEFKYLLDNKIILSNNLVGLSILEIGELFLTQLGEDDKIINPIIEKEFDKDNFIGLESVSERRNYLFSKNLLDLTEDIKDIPRDLQQNTKNDDYEYIDTKNFFKTTYHTLLYSTLKNYFNSTNLKNKVFVDYELHKKQKNQPPQIEQVNWVDKEFNFNLFQNEINTNDEETLKFLKKIINLQIESDVEKELKINKLCGKILNTIDINNLKTEFIYDENISQKFLSVLLNNEIINKTWTQNEKELFDIFDKKILIDSKHGQKILTFLISERHSNLLWRFSS</sequence>
<reference evidence="1 2" key="1">
    <citation type="submission" date="2019-01" db="EMBL/GenBank/DDBJ databases">
        <title>Complete sequence and annotation of the Mycoplasma phocirhinis strain 852T genome.</title>
        <authorList>
            <person name="Frasca S.Jr."/>
            <person name="Kutish G.F."/>
            <person name="Castellanos Gell J."/>
            <person name="Michaels D.L."/>
            <person name="Brown D.R."/>
        </authorList>
    </citation>
    <scope>NUCLEOTIDE SEQUENCE [LARGE SCALE GENOMIC DNA]</scope>
    <source>
        <strain evidence="1 2">852</strain>
    </source>
</reference>
<dbReference type="KEGG" id="mphi:EG856_03595"/>
<organism evidence="1 2">
    <name type="scientific">Mycoplasmopsis phocirhinis</name>
    <dbReference type="NCBI Taxonomy" id="142650"/>
    <lineage>
        <taxon>Bacteria</taxon>
        <taxon>Bacillati</taxon>
        <taxon>Mycoplasmatota</taxon>
        <taxon>Mycoplasmoidales</taxon>
        <taxon>Metamycoplasmataceae</taxon>
        <taxon>Mycoplasmopsis</taxon>
    </lineage>
</organism>
<evidence type="ECO:0000313" key="2">
    <source>
        <dbReference type="Proteomes" id="UP000289326"/>
    </source>
</evidence>
<keyword evidence="2" id="KW-1185">Reference proteome</keyword>
<name>A0A4V0ZAK0_9BACT</name>
<protein>
    <submittedName>
        <fullName evidence="1">Uncharacterized protein</fullName>
    </submittedName>
</protein>